<dbReference type="GO" id="GO:0005758">
    <property type="term" value="C:mitochondrial intermembrane space"/>
    <property type="evidence" value="ECO:0007669"/>
    <property type="project" value="UniProtKB-SubCell"/>
</dbReference>
<keyword evidence="6 10" id="KW-0479">Metal-binding</keyword>
<comment type="subcellular location">
    <subcellularLocation>
        <location evidence="10">Cytoplasm</location>
    </subcellularLocation>
    <subcellularLocation>
        <location evidence="10">Mitochondrion intermembrane space</location>
    </subcellularLocation>
</comment>
<dbReference type="Pfam" id="PF05093">
    <property type="entry name" value="CIAPIN1"/>
    <property type="match status" value="1"/>
</dbReference>
<evidence type="ECO:0000256" key="5">
    <source>
        <dbReference type="ARBA" id="ARBA00022714"/>
    </source>
</evidence>
<feature type="short sequence motif" description="Cx2C motif 2" evidence="10">
    <location>
        <begin position="234"/>
        <end position="237"/>
    </location>
</feature>
<feature type="short sequence motif" description="Cx2C motif 1" evidence="10">
    <location>
        <begin position="223"/>
        <end position="226"/>
    </location>
</feature>
<evidence type="ECO:0000256" key="4">
    <source>
        <dbReference type="ARBA" id="ARBA00022490"/>
    </source>
</evidence>
<evidence type="ECO:0000313" key="14">
    <source>
        <dbReference type="Proteomes" id="UP000232323"/>
    </source>
</evidence>
<keyword evidence="7 10" id="KW-0408">Iron</keyword>
<dbReference type="EMBL" id="BEGY01000179">
    <property type="protein sequence ID" value="GAX85596.1"/>
    <property type="molecule type" value="Genomic_DNA"/>
</dbReference>
<evidence type="ECO:0000259" key="12">
    <source>
        <dbReference type="Pfam" id="PF05093"/>
    </source>
</evidence>
<feature type="binding site" evidence="10">
    <location>
        <position position="184"/>
    </location>
    <ligand>
        <name>[2Fe-2S] cluster</name>
        <dbReference type="ChEBI" id="CHEBI:190135"/>
    </ligand>
</feature>
<feature type="binding site" evidence="10">
    <location>
        <position position="194"/>
    </location>
    <ligand>
        <name>[2Fe-2S] cluster</name>
        <dbReference type="ChEBI" id="CHEBI:190135"/>
    </ligand>
</feature>
<feature type="binding site" evidence="10">
    <location>
        <position position="197"/>
    </location>
    <ligand>
        <name>[2Fe-2S] cluster</name>
        <dbReference type="ChEBI" id="CHEBI:190135"/>
    </ligand>
</feature>
<dbReference type="GO" id="GO:0009055">
    <property type="term" value="F:electron transfer activity"/>
    <property type="evidence" value="ECO:0007669"/>
    <property type="project" value="UniProtKB-UniRule"/>
</dbReference>
<dbReference type="InterPro" id="IPR046408">
    <property type="entry name" value="CIAPIN1"/>
</dbReference>
<comment type="similarity">
    <text evidence="2 10">Belongs to the anamorsin family.</text>
</comment>
<feature type="binding site" evidence="10">
    <location>
        <position position="226"/>
    </location>
    <ligand>
        <name>[4Fe-4S] cluster</name>
        <dbReference type="ChEBI" id="CHEBI:49883"/>
    </ligand>
</feature>
<dbReference type="AlphaFoldDB" id="A0A250XRC9"/>
<dbReference type="PANTHER" id="PTHR13273:SF14">
    <property type="entry name" value="ANAMORSIN"/>
    <property type="match status" value="1"/>
</dbReference>
<name>A0A250XRC9_9CHLO</name>
<dbReference type="GO" id="GO:0051539">
    <property type="term" value="F:4 iron, 4 sulfur cluster binding"/>
    <property type="evidence" value="ECO:0007669"/>
    <property type="project" value="UniProtKB-KW"/>
</dbReference>
<evidence type="ECO:0000256" key="10">
    <source>
        <dbReference type="HAMAP-Rule" id="MF_03115"/>
    </source>
</evidence>
<dbReference type="Proteomes" id="UP000232323">
    <property type="component" value="Unassembled WGS sequence"/>
</dbReference>
<comment type="function">
    <text evidence="10">Component of the cytosolic iron-sulfur (Fe-S) protein assembly (CIA) machinery. Required for the maturation of extramitochondrial Fe-S proteins. Part of an electron transfer chain functioning in an early step of cytosolic Fe-S biogenesis, facilitating the de novo assembly of a [4Fe-4S] cluster on the cytosolic Fe-S scaffold complex. Electrons are transferred from NADPH via a FAD- and FMN-containing diflavin oxidoreductase. Together with the diflavin oxidoreductase, also required for the assembly of the diferric tyrosyl radical cofactor of ribonucleotide reductase (RNR), probably by providing electrons for reduction during radical cofactor maturation in the catalytic small subunit.</text>
</comment>
<dbReference type="HAMAP" id="MF_03115">
    <property type="entry name" value="Anamorsin"/>
    <property type="match status" value="1"/>
</dbReference>
<feature type="region of interest" description="Fe-S binding site B" evidence="10">
    <location>
        <begin position="223"/>
        <end position="237"/>
    </location>
</feature>
<comment type="domain">
    <text evidence="10">The N-terminal domain has structural similarity with S-adenosyl-L-methionine-dependent methyltransferases, but does not bind S-adenosyl-L-methionine. It is required for correct assembly of the 2 Fe-S clusters.</text>
</comment>
<reference evidence="13 14" key="1">
    <citation type="submission" date="2017-08" db="EMBL/GenBank/DDBJ databases">
        <title>Acidophilic green algal genome provides insights into adaptation to an acidic environment.</title>
        <authorList>
            <person name="Hirooka S."/>
            <person name="Hirose Y."/>
            <person name="Kanesaki Y."/>
            <person name="Higuchi S."/>
            <person name="Fujiwara T."/>
            <person name="Onuma R."/>
            <person name="Era A."/>
            <person name="Ohbayashi R."/>
            <person name="Uzuka A."/>
            <person name="Nozaki H."/>
            <person name="Yoshikawa H."/>
            <person name="Miyagishima S.Y."/>
        </authorList>
    </citation>
    <scope>NUCLEOTIDE SEQUENCE [LARGE SCALE GENOMIC DNA]</scope>
    <source>
        <strain evidence="13 14">NIES-2499</strain>
    </source>
</reference>
<comment type="cofactor">
    <cofactor evidence="10">
        <name>[2Fe-2S] cluster</name>
        <dbReference type="ChEBI" id="CHEBI:190135"/>
    </cofactor>
</comment>
<organism evidence="13 14">
    <name type="scientific">Chlamydomonas eustigma</name>
    <dbReference type="NCBI Taxonomy" id="1157962"/>
    <lineage>
        <taxon>Eukaryota</taxon>
        <taxon>Viridiplantae</taxon>
        <taxon>Chlorophyta</taxon>
        <taxon>core chlorophytes</taxon>
        <taxon>Chlorophyceae</taxon>
        <taxon>CS clade</taxon>
        <taxon>Chlamydomonadales</taxon>
        <taxon>Chlamydomonadaceae</taxon>
        <taxon>Chlamydomonas</taxon>
    </lineage>
</organism>
<evidence type="ECO:0000256" key="6">
    <source>
        <dbReference type="ARBA" id="ARBA00022723"/>
    </source>
</evidence>
<dbReference type="InterPro" id="IPR007785">
    <property type="entry name" value="Anamorsin"/>
</dbReference>
<keyword evidence="3 10" id="KW-0004">4Fe-4S</keyword>
<accession>A0A250XRC9</accession>
<evidence type="ECO:0000256" key="1">
    <source>
        <dbReference type="ARBA" id="ARBA00001966"/>
    </source>
</evidence>
<evidence type="ECO:0000256" key="7">
    <source>
        <dbReference type="ARBA" id="ARBA00023004"/>
    </source>
</evidence>
<evidence type="ECO:0000256" key="2">
    <source>
        <dbReference type="ARBA" id="ARBA00008169"/>
    </source>
</evidence>
<keyword evidence="5 10" id="KW-0001">2Fe-2S</keyword>
<feature type="region of interest" description="Disordered" evidence="11">
    <location>
        <begin position="130"/>
        <end position="157"/>
    </location>
</feature>
<keyword evidence="8 10" id="KW-0411">Iron-sulfur</keyword>
<evidence type="ECO:0000256" key="3">
    <source>
        <dbReference type="ARBA" id="ARBA00022485"/>
    </source>
</evidence>
<comment type="cofactor">
    <cofactor evidence="1 10">
        <name>[4Fe-4S] cluster</name>
        <dbReference type="ChEBI" id="CHEBI:49883"/>
    </cofactor>
</comment>
<dbReference type="GO" id="GO:0046872">
    <property type="term" value="F:metal ion binding"/>
    <property type="evidence" value="ECO:0007669"/>
    <property type="project" value="UniProtKB-KW"/>
</dbReference>
<keyword evidence="4 10" id="KW-0963">Cytoplasm</keyword>
<gene>
    <name evidence="13" type="ORF">CEUSTIGMA_g13011.t1</name>
</gene>
<dbReference type="PANTHER" id="PTHR13273">
    <property type="entry name" value="ANAMORSIN"/>
    <property type="match status" value="1"/>
</dbReference>
<comment type="caution">
    <text evidence="10">Lacks conserved residue(s) required for the propagation of feature annotation.</text>
</comment>
<comment type="caution">
    <text evidence="13">The sequence shown here is derived from an EMBL/GenBank/DDBJ whole genome shotgun (WGS) entry which is preliminary data.</text>
</comment>
<protein>
    <recommendedName>
        <fullName evidence="10">Anamorsin homolog</fullName>
    </recommendedName>
    <alternativeName>
        <fullName evidence="10">Fe-S cluster assembly protein DRE2 homolog</fullName>
    </alternativeName>
</protein>
<evidence type="ECO:0000256" key="11">
    <source>
        <dbReference type="SAM" id="MobiDB-lite"/>
    </source>
</evidence>
<feature type="domain" description="Anamorsin C-terminal" evidence="12">
    <location>
        <begin position="216"/>
        <end position="253"/>
    </location>
</feature>
<dbReference type="InterPro" id="IPR029063">
    <property type="entry name" value="SAM-dependent_MTases_sf"/>
</dbReference>
<dbReference type="STRING" id="1157962.A0A250XRC9"/>
<evidence type="ECO:0000256" key="9">
    <source>
        <dbReference type="ARBA" id="ARBA00023128"/>
    </source>
</evidence>
<proteinExistence type="inferred from homology"/>
<feature type="binding site" evidence="10">
    <location>
        <position position="237"/>
    </location>
    <ligand>
        <name>[4Fe-4S] cluster</name>
        <dbReference type="ChEBI" id="CHEBI:49883"/>
    </ligand>
</feature>
<feature type="binding site" evidence="10">
    <location>
        <position position="223"/>
    </location>
    <ligand>
        <name>[4Fe-4S] cluster</name>
        <dbReference type="ChEBI" id="CHEBI:49883"/>
    </ligand>
</feature>
<evidence type="ECO:0000313" key="13">
    <source>
        <dbReference type="EMBL" id="GAX85596.1"/>
    </source>
</evidence>
<dbReference type="OrthoDB" id="311633at2759"/>
<feature type="binding site" evidence="10">
    <location>
        <position position="199"/>
    </location>
    <ligand>
        <name>[2Fe-2S] cluster</name>
        <dbReference type="ChEBI" id="CHEBI:190135"/>
    </ligand>
</feature>
<comment type="domain">
    <text evidence="10">The twin Cx2C motifs are involved in the recognition by the mitochondrial MIA40-ERV1 disulfide relay system. The formation of 2 disulfide bonds in the Cx2C motifs through dithiol/disulfide exchange reactions effectively traps the protein in the mitochondrial intermembrane space.</text>
</comment>
<dbReference type="GO" id="GO:0016226">
    <property type="term" value="P:iron-sulfur cluster assembly"/>
    <property type="evidence" value="ECO:0007669"/>
    <property type="project" value="UniProtKB-UniRule"/>
</dbReference>
<dbReference type="Gene3D" id="3.40.50.150">
    <property type="entry name" value="Vaccinia Virus protein VP39"/>
    <property type="match status" value="1"/>
</dbReference>
<dbReference type="GO" id="GO:0051537">
    <property type="term" value="F:2 iron, 2 sulfur cluster binding"/>
    <property type="evidence" value="ECO:0007669"/>
    <property type="project" value="UniProtKB-UniRule"/>
</dbReference>
<feature type="compositionally biased region" description="Low complexity" evidence="11">
    <location>
        <begin position="130"/>
        <end position="140"/>
    </location>
</feature>
<sequence length="262" mass="28135">MTKSLITVVPGAELPWALVDAFLYKEGLLPPSMTLSSSIISASGSDYSAALCASTSEKNCREIFGNIAKALAPGSRFYVYEDKLNAERAEEIKKDLLLSGFTESKAEKHVGQLLLTAIKPSWLGAKASLKPKASSATPAPESVTSAPKTWALNPAEDNDELMDDEELLTEEDKRPVERIALDDCDVGKSGKKACKNCTCGRAEMEEQAVKLTPEMLENPQSACGSCGLGDAFRCASCPYKGLPAFEMGQKVQLRADFLTADV</sequence>
<feature type="binding site" evidence="10">
    <location>
        <position position="234"/>
    </location>
    <ligand>
        <name>[4Fe-4S] cluster</name>
        <dbReference type="ChEBI" id="CHEBI:49883"/>
    </ligand>
</feature>
<comment type="subunit">
    <text evidence="10">Monomer.</text>
</comment>
<keyword evidence="9 10" id="KW-0496">Mitochondrion</keyword>
<evidence type="ECO:0000256" key="8">
    <source>
        <dbReference type="ARBA" id="ARBA00023014"/>
    </source>
</evidence>
<comment type="domain">
    <text evidence="10">The C-terminal domain binds 2 Fe-S clusters but is otherwise mostly in an intrinsically disordered conformation.</text>
</comment>
<keyword evidence="14" id="KW-1185">Reference proteome</keyword>